<dbReference type="Proteomes" id="UP001055811">
    <property type="component" value="Linkage Group LG06"/>
</dbReference>
<keyword evidence="2" id="KW-1185">Reference proteome</keyword>
<accession>A0ACB9BHP7</accession>
<dbReference type="EMBL" id="CM042014">
    <property type="protein sequence ID" value="KAI3721602.1"/>
    <property type="molecule type" value="Genomic_DNA"/>
</dbReference>
<comment type="caution">
    <text evidence="1">The sequence shown here is derived from an EMBL/GenBank/DDBJ whole genome shotgun (WGS) entry which is preliminary data.</text>
</comment>
<evidence type="ECO:0000313" key="2">
    <source>
        <dbReference type="Proteomes" id="UP001055811"/>
    </source>
</evidence>
<reference evidence="2" key="1">
    <citation type="journal article" date="2022" name="Mol. Ecol. Resour.">
        <title>The genomes of chicory, endive, great burdock and yacon provide insights into Asteraceae palaeo-polyploidization history and plant inulin production.</title>
        <authorList>
            <person name="Fan W."/>
            <person name="Wang S."/>
            <person name="Wang H."/>
            <person name="Wang A."/>
            <person name="Jiang F."/>
            <person name="Liu H."/>
            <person name="Zhao H."/>
            <person name="Xu D."/>
            <person name="Zhang Y."/>
        </authorList>
    </citation>
    <scope>NUCLEOTIDE SEQUENCE [LARGE SCALE GENOMIC DNA]</scope>
    <source>
        <strain evidence="2">cv. Punajuju</strain>
    </source>
</reference>
<evidence type="ECO:0000313" key="1">
    <source>
        <dbReference type="EMBL" id="KAI3721602.1"/>
    </source>
</evidence>
<organism evidence="1 2">
    <name type="scientific">Cichorium intybus</name>
    <name type="common">Chicory</name>
    <dbReference type="NCBI Taxonomy" id="13427"/>
    <lineage>
        <taxon>Eukaryota</taxon>
        <taxon>Viridiplantae</taxon>
        <taxon>Streptophyta</taxon>
        <taxon>Embryophyta</taxon>
        <taxon>Tracheophyta</taxon>
        <taxon>Spermatophyta</taxon>
        <taxon>Magnoliopsida</taxon>
        <taxon>eudicotyledons</taxon>
        <taxon>Gunneridae</taxon>
        <taxon>Pentapetalae</taxon>
        <taxon>asterids</taxon>
        <taxon>campanulids</taxon>
        <taxon>Asterales</taxon>
        <taxon>Asteraceae</taxon>
        <taxon>Cichorioideae</taxon>
        <taxon>Cichorieae</taxon>
        <taxon>Cichoriinae</taxon>
        <taxon>Cichorium</taxon>
    </lineage>
</organism>
<gene>
    <name evidence="1" type="ORF">L2E82_32618</name>
</gene>
<name>A0ACB9BHP7_CICIN</name>
<sequence length="103" mass="11643">MIFSNKDSISESSSFRDNFPLDHSSLSLFLRCTAPEESRDTICLSKKRFDGVCYCDIVAFNTIVLDCCDWMLSFWKESCSQRSSNSSILRSSCTTIWSAGPTQ</sequence>
<proteinExistence type="predicted"/>
<reference evidence="1 2" key="2">
    <citation type="journal article" date="2022" name="Mol. Ecol. Resour.">
        <title>The genomes of chicory, endive, great burdock and yacon provide insights into Asteraceae paleo-polyploidization history and plant inulin production.</title>
        <authorList>
            <person name="Fan W."/>
            <person name="Wang S."/>
            <person name="Wang H."/>
            <person name="Wang A."/>
            <person name="Jiang F."/>
            <person name="Liu H."/>
            <person name="Zhao H."/>
            <person name="Xu D."/>
            <person name="Zhang Y."/>
        </authorList>
    </citation>
    <scope>NUCLEOTIDE SEQUENCE [LARGE SCALE GENOMIC DNA]</scope>
    <source>
        <strain evidence="2">cv. Punajuju</strain>
        <tissue evidence="1">Leaves</tissue>
    </source>
</reference>
<protein>
    <submittedName>
        <fullName evidence="1">Uncharacterized protein</fullName>
    </submittedName>
</protein>